<dbReference type="InterPro" id="IPR008929">
    <property type="entry name" value="Chondroitin_lyas"/>
</dbReference>
<dbReference type="SUPFAM" id="SSF48230">
    <property type="entry name" value="Chondroitin AC/alginate lyase"/>
    <property type="match status" value="1"/>
</dbReference>
<protein>
    <submittedName>
        <fullName evidence="7">Alginate lyase family protein</fullName>
    </submittedName>
</protein>
<dbReference type="AlphaFoldDB" id="A0A545SQX0"/>
<evidence type="ECO:0000256" key="1">
    <source>
        <dbReference type="ARBA" id="ARBA00004418"/>
    </source>
</evidence>
<feature type="domain" description="Alginate lyase" evidence="5">
    <location>
        <begin position="83"/>
        <end position="272"/>
    </location>
</feature>
<organism evidence="7 8">
    <name type="scientific">Exilibacterium tricleocarpae</name>
    <dbReference type="NCBI Taxonomy" id="2591008"/>
    <lineage>
        <taxon>Bacteria</taxon>
        <taxon>Pseudomonadati</taxon>
        <taxon>Pseudomonadota</taxon>
        <taxon>Gammaproteobacteria</taxon>
        <taxon>Cellvibrionales</taxon>
        <taxon>Cellvibrionaceae</taxon>
        <taxon>Exilibacterium</taxon>
    </lineage>
</organism>
<dbReference type="Pfam" id="PF07940">
    <property type="entry name" value="Hepar_II_III_C"/>
    <property type="match status" value="1"/>
</dbReference>
<keyword evidence="4 7" id="KW-0456">Lyase</keyword>
<dbReference type="GO" id="GO:0016829">
    <property type="term" value="F:lyase activity"/>
    <property type="evidence" value="ECO:0007669"/>
    <property type="project" value="UniProtKB-KW"/>
</dbReference>
<gene>
    <name evidence="7" type="ORF">FKG94_25495</name>
</gene>
<proteinExistence type="predicted"/>
<sequence>MNYDPDSYQPLLMSHDEAATVKAYLSDQRENEQQHSLLVRSITARTKALTEYMANPIEVPGHGEAGGYEHHRHKQNYIFLHSAGLLFLITGKPQYRDYAAEMLTQYAKVYPSLTLNTSRDSNPPGRLFHQTLNESMWLLYAADAYSCIQQTLTEEQKQLIENSLLREMASLFTETYQHDFDIVHNHGLWFVAAVGLCGYAVNDQSIVDKAIYGLKGDSTSGGFLAQLSQLFSADGYYMEGPYYHRFAIRPLLLFAEAIARRQPQLNIYNYNEQIIRRTSFALMATAFPNGTLPALNDASRSMNIRDEGVLIATSICYSRYSQDPKLIEMANQQNAVWISAAGLELAKAASAQPSHATTWDSVLLRDGPAGDRGGIGILRQSDRHRDTHMALLWFGQHGSDHTLHSALDHGHFDGLHLSWFNRGQEVLYDYGFGRWVNIEPKFGGRYIRENSSYCKQTIAHNTVVVDEKSQHDGSTAAAERNWGTPHFFITDNAAGQGMSAYAGGYYDGVDMQRTVLLLSLQECECPVLLDLFRLTSADEHRYDYPIHYHGQIIQTDFSYQTHKHLAPLGQANGYQHLWEVARSDTAATPGSASLSWLMGQSYYSVTIAVPRGGEIIMTRTGANDPDFNLRSEPAVIVRTKGANQLFATAYETHGYFDEATESSTDARGSISRVEVIGHDQTASVVRLHTTASNCYTVMISNQPQPDTSAQHTVTFSGKTYTWQNMFSVEKTH</sequence>
<evidence type="ECO:0000259" key="6">
    <source>
        <dbReference type="Pfam" id="PF07940"/>
    </source>
</evidence>
<name>A0A545SQX0_9GAMM</name>
<evidence type="ECO:0000256" key="4">
    <source>
        <dbReference type="ARBA" id="ARBA00023239"/>
    </source>
</evidence>
<dbReference type="PANTHER" id="PTHR39210:SF1">
    <property type="entry name" value="HEPARIN-SULFATE LYASE"/>
    <property type="match status" value="1"/>
</dbReference>
<accession>A0A545SQX0</accession>
<dbReference type="PANTHER" id="PTHR39210">
    <property type="entry name" value="HEPARIN-SULFATE LYASE"/>
    <property type="match status" value="1"/>
</dbReference>
<dbReference type="InterPro" id="IPR012480">
    <property type="entry name" value="Hepar_II_III_C"/>
</dbReference>
<evidence type="ECO:0000259" key="5">
    <source>
        <dbReference type="Pfam" id="PF05426"/>
    </source>
</evidence>
<dbReference type="InterPro" id="IPR008397">
    <property type="entry name" value="Alginate_lyase_dom"/>
</dbReference>
<dbReference type="Gene3D" id="1.50.10.100">
    <property type="entry name" value="Chondroitin AC/alginate lyase"/>
    <property type="match status" value="1"/>
</dbReference>
<evidence type="ECO:0000256" key="2">
    <source>
        <dbReference type="ARBA" id="ARBA00022729"/>
    </source>
</evidence>
<dbReference type="Pfam" id="PF05426">
    <property type="entry name" value="Alginate_lyase"/>
    <property type="match status" value="1"/>
</dbReference>
<dbReference type="EMBL" id="VHSG01000035">
    <property type="protein sequence ID" value="TQV67286.1"/>
    <property type="molecule type" value="Genomic_DNA"/>
</dbReference>
<dbReference type="OrthoDB" id="9772435at2"/>
<reference evidence="7 8" key="1">
    <citation type="submission" date="2019-06" db="EMBL/GenBank/DDBJ databases">
        <title>Whole genome sequence for Cellvibrionaceae sp. R142.</title>
        <authorList>
            <person name="Wang G."/>
        </authorList>
    </citation>
    <scope>NUCLEOTIDE SEQUENCE [LARGE SCALE GENOMIC DNA]</scope>
    <source>
        <strain evidence="7 8">R142</strain>
    </source>
</reference>
<evidence type="ECO:0000256" key="3">
    <source>
        <dbReference type="ARBA" id="ARBA00022764"/>
    </source>
</evidence>
<dbReference type="Proteomes" id="UP000319732">
    <property type="component" value="Unassembled WGS sequence"/>
</dbReference>
<keyword evidence="3" id="KW-0574">Periplasm</keyword>
<keyword evidence="2" id="KW-0732">Signal</keyword>
<comment type="caution">
    <text evidence="7">The sequence shown here is derived from an EMBL/GenBank/DDBJ whole genome shotgun (WGS) entry which is preliminary data.</text>
</comment>
<evidence type="ECO:0000313" key="8">
    <source>
        <dbReference type="Proteomes" id="UP000319732"/>
    </source>
</evidence>
<dbReference type="Gene3D" id="2.70.98.70">
    <property type="match status" value="1"/>
</dbReference>
<evidence type="ECO:0000313" key="7">
    <source>
        <dbReference type="EMBL" id="TQV67286.1"/>
    </source>
</evidence>
<keyword evidence="8" id="KW-1185">Reference proteome</keyword>
<dbReference type="GO" id="GO:0042597">
    <property type="term" value="C:periplasmic space"/>
    <property type="evidence" value="ECO:0007669"/>
    <property type="project" value="UniProtKB-SubCell"/>
</dbReference>
<dbReference type="RefSeq" id="WP_142929785.1">
    <property type="nucleotide sequence ID" value="NZ_ML660111.1"/>
</dbReference>
<comment type="subcellular location">
    <subcellularLocation>
        <location evidence="1">Periplasm</location>
    </subcellularLocation>
</comment>
<feature type="domain" description="Heparinase II/III-like C-terminal" evidence="6">
    <location>
        <begin position="366"/>
        <end position="643"/>
    </location>
</feature>